<accession>A0A2U3P7J0</accession>
<dbReference type="STRING" id="1841861.GCA_900157365_00242"/>
<proteinExistence type="inferred from homology"/>
<dbReference type="Gene3D" id="3.90.1200.10">
    <property type="match status" value="1"/>
</dbReference>
<feature type="binding site" evidence="8">
    <location>
        <position position="186"/>
    </location>
    <ligand>
        <name>Mg(2+)</name>
        <dbReference type="ChEBI" id="CHEBI:18420"/>
    </ligand>
</feature>
<keyword evidence="6" id="KW-0046">Antibiotic resistance</keyword>
<keyword evidence="2 10" id="KW-0808">Transferase</keyword>
<dbReference type="GO" id="GO:0046677">
    <property type="term" value="P:response to antibiotic"/>
    <property type="evidence" value="ECO:0007669"/>
    <property type="project" value="UniProtKB-KW"/>
</dbReference>
<dbReference type="Pfam" id="PF01636">
    <property type="entry name" value="APH"/>
    <property type="match status" value="1"/>
</dbReference>
<keyword evidence="8" id="KW-0479">Metal-binding</keyword>
<evidence type="ECO:0000256" key="7">
    <source>
        <dbReference type="PIRSR" id="PIRSR000706-1"/>
    </source>
</evidence>
<gene>
    <name evidence="10" type="ORF">MNAB215_1925</name>
</gene>
<dbReference type="CDD" id="cd05150">
    <property type="entry name" value="APH"/>
    <property type="match status" value="1"/>
</dbReference>
<keyword evidence="5" id="KW-0067">ATP-binding</keyword>
<reference evidence="10 11" key="1">
    <citation type="submission" date="2017-01" db="EMBL/GenBank/DDBJ databases">
        <authorList>
            <consortium name="Urmite Genomes"/>
        </authorList>
    </citation>
    <scope>NUCLEOTIDE SEQUENCE [LARGE SCALE GENOMIC DNA]</scope>
    <source>
        <strain evidence="10 11">AB215</strain>
    </source>
</reference>
<dbReference type="InterPro" id="IPR002575">
    <property type="entry name" value="Aminoglycoside_PTrfase"/>
</dbReference>
<dbReference type="Gene3D" id="3.30.200.20">
    <property type="entry name" value="Phosphorylase Kinase, domain 1"/>
    <property type="match status" value="1"/>
</dbReference>
<dbReference type="InterPro" id="IPR051678">
    <property type="entry name" value="AGP_Transferase"/>
</dbReference>
<dbReference type="PANTHER" id="PTHR21310:SF41">
    <property type="entry name" value="3'-PHOSPHOTRANSFERASE, PUTATIVE-RELATED"/>
    <property type="match status" value="1"/>
</dbReference>
<sequence length="251" mass="27373">VTYPSSPPPVPTIVHRLADGRRVRAVWVNGDGGVTFRLGSGISAEFVKVADATVDFAAEARRLRWAAPHLTVPPVLGFGVDEAGDRAWLHTGALPGLSAVHPRWLAAPEVAVRAVGAGLRVLHDRLPVWSCPFDWSATNRLDRLSSKGRAQLGEPPPIDRLVVCHGDACSPNTLIDDDGRCCGHVDFGELGVADRWADLAVATLSLGWNYPGRSWEAELFTAYGVRPDPVRIDYYRRLWRAFDHTSDAASR</sequence>
<evidence type="ECO:0000256" key="3">
    <source>
        <dbReference type="ARBA" id="ARBA00022741"/>
    </source>
</evidence>
<dbReference type="AlphaFoldDB" id="A0A2U3P7J0"/>
<evidence type="ECO:0000259" key="9">
    <source>
        <dbReference type="Pfam" id="PF01636"/>
    </source>
</evidence>
<feature type="domain" description="Aminoglycoside phosphotransferase" evidence="9">
    <location>
        <begin position="157"/>
        <end position="231"/>
    </location>
</feature>
<comment type="similarity">
    <text evidence="1">Belongs to the aminoglycoside phosphotransferase family.</text>
</comment>
<evidence type="ECO:0000256" key="1">
    <source>
        <dbReference type="ARBA" id="ARBA00006219"/>
    </source>
</evidence>
<evidence type="ECO:0000256" key="2">
    <source>
        <dbReference type="ARBA" id="ARBA00022679"/>
    </source>
</evidence>
<name>A0A2U3P7J0_9MYCO</name>
<evidence type="ECO:0000256" key="8">
    <source>
        <dbReference type="PIRSR" id="PIRSR000706-2"/>
    </source>
</evidence>
<dbReference type="GO" id="GO:0046872">
    <property type="term" value="F:metal ion binding"/>
    <property type="evidence" value="ECO:0007669"/>
    <property type="project" value="UniProtKB-KW"/>
</dbReference>
<evidence type="ECO:0000256" key="5">
    <source>
        <dbReference type="ARBA" id="ARBA00022840"/>
    </source>
</evidence>
<dbReference type="GO" id="GO:0016773">
    <property type="term" value="F:phosphotransferase activity, alcohol group as acceptor"/>
    <property type="evidence" value="ECO:0007669"/>
    <property type="project" value="InterPro"/>
</dbReference>
<dbReference type="GO" id="GO:0005524">
    <property type="term" value="F:ATP binding"/>
    <property type="evidence" value="ECO:0007669"/>
    <property type="project" value="UniProtKB-KW"/>
</dbReference>
<dbReference type="Proteomes" id="UP000240424">
    <property type="component" value="Unassembled WGS sequence"/>
</dbReference>
<dbReference type="InterPro" id="IPR011009">
    <property type="entry name" value="Kinase-like_dom_sf"/>
</dbReference>
<organism evidence="10 11">
    <name type="scientific">Mycobacterium numidiamassiliense</name>
    <dbReference type="NCBI Taxonomy" id="1841861"/>
    <lineage>
        <taxon>Bacteria</taxon>
        <taxon>Bacillati</taxon>
        <taxon>Actinomycetota</taxon>
        <taxon>Actinomycetes</taxon>
        <taxon>Mycobacteriales</taxon>
        <taxon>Mycobacteriaceae</taxon>
        <taxon>Mycobacterium</taxon>
    </lineage>
</organism>
<keyword evidence="4" id="KW-0418">Kinase</keyword>
<dbReference type="InterPro" id="IPR024165">
    <property type="entry name" value="Kan/Strep_kinase"/>
</dbReference>
<feature type="non-terminal residue" evidence="10">
    <location>
        <position position="1"/>
    </location>
</feature>
<evidence type="ECO:0000256" key="4">
    <source>
        <dbReference type="ARBA" id="ARBA00022777"/>
    </source>
</evidence>
<evidence type="ECO:0000313" key="11">
    <source>
        <dbReference type="Proteomes" id="UP000240424"/>
    </source>
</evidence>
<dbReference type="PIRSF" id="PIRSF000706">
    <property type="entry name" value="Kanamycin_kin"/>
    <property type="match status" value="1"/>
</dbReference>
<evidence type="ECO:0000256" key="6">
    <source>
        <dbReference type="ARBA" id="ARBA00023251"/>
    </source>
</evidence>
<feature type="active site" description="Proton acceptor" evidence="7">
    <location>
        <position position="167"/>
    </location>
</feature>
<keyword evidence="11" id="KW-1185">Reference proteome</keyword>
<feature type="binding site" evidence="8">
    <location>
        <position position="172"/>
    </location>
    <ligand>
        <name>Mg(2+)</name>
        <dbReference type="ChEBI" id="CHEBI:18420"/>
    </ligand>
</feature>
<dbReference type="PANTHER" id="PTHR21310">
    <property type="entry name" value="AMINOGLYCOSIDE PHOSPHOTRANSFERASE-RELATED-RELATED"/>
    <property type="match status" value="1"/>
</dbReference>
<evidence type="ECO:0000313" key="10">
    <source>
        <dbReference type="EMBL" id="SPM39736.1"/>
    </source>
</evidence>
<dbReference type="EMBL" id="FUEZ01000004">
    <property type="protein sequence ID" value="SPM39736.1"/>
    <property type="molecule type" value="Genomic_DNA"/>
</dbReference>
<dbReference type="GO" id="GO:0016301">
    <property type="term" value="F:kinase activity"/>
    <property type="evidence" value="ECO:0007669"/>
    <property type="project" value="UniProtKB-KW"/>
</dbReference>
<dbReference type="SUPFAM" id="SSF56112">
    <property type="entry name" value="Protein kinase-like (PK-like)"/>
    <property type="match status" value="1"/>
</dbReference>
<keyword evidence="3" id="KW-0547">Nucleotide-binding</keyword>
<protein>
    <submittedName>
        <fullName evidence="10">Aminoglycoside phosphotransferase</fullName>
    </submittedName>
</protein>
<keyword evidence="8" id="KW-0460">Magnesium</keyword>